<protein>
    <submittedName>
        <fullName evidence="1">Uncharacterized protein</fullName>
    </submittedName>
</protein>
<accession>A0A067PV94</accession>
<dbReference type="EMBL" id="KL197726">
    <property type="protein sequence ID" value="KDQ55202.1"/>
    <property type="molecule type" value="Genomic_DNA"/>
</dbReference>
<gene>
    <name evidence="1" type="ORF">JAAARDRAFT_196063</name>
</gene>
<dbReference type="AlphaFoldDB" id="A0A067PV94"/>
<evidence type="ECO:0000313" key="2">
    <source>
        <dbReference type="Proteomes" id="UP000027265"/>
    </source>
</evidence>
<sequence>MVQKDIVEAIEEEFKDTPLTILTKVGHEVGPKIMQVLASSQTELARNSL</sequence>
<keyword evidence="2" id="KW-1185">Reference proteome</keyword>
<proteinExistence type="predicted"/>
<dbReference type="InParanoid" id="A0A067PV94"/>
<dbReference type="Proteomes" id="UP000027265">
    <property type="component" value="Unassembled WGS sequence"/>
</dbReference>
<reference evidence="2" key="1">
    <citation type="journal article" date="2014" name="Proc. Natl. Acad. Sci. U.S.A.">
        <title>Extensive sampling of basidiomycete genomes demonstrates inadequacy of the white-rot/brown-rot paradigm for wood decay fungi.</title>
        <authorList>
            <person name="Riley R."/>
            <person name="Salamov A.A."/>
            <person name="Brown D.W."/>
            <person name="Nagy L.G."/>
            <person name="Floudas D."/>
            <person name="Held B.W."/>
            <person name="Levasseur A."/>
            <person name="Lombard V."/>
            <person name="Morin E."/>
            <person name="Otillar R."/>
            <person name="Lindquist E.A."/>
            <person name="Sun H."/>
            <person name="LaButti K.M."/>
            <person name="Schmutz J."/>
            <person name="Jabbour D."/>
            <person name="Luo H."/>
            <person name="Baker S.E."/>
            <person name="Pisabarro A.G."/>
            <person name="Walton J.D."/>
            <person name="Blanchette R.A."/>
            <person name="Henrissat B."/>
            <person name="Martin F."/>
            <person name="Cullen D."/>
            <person name="Hibbett D.S."/>
            <person name="Grigoriev I.V."/>
        </authorList>
    </citation>
    <scope>NUCLEOTIDE SEQUENCE [LARGE SCALE GENOMIC DNA]</scope>
    <source>
        <strain evidence="2">MUCL 33604</strain>
    </source>
</reference>
<evidence type="ECO:0000313" key="1">
    <source>
        <dbReference type="EMBL" id="KDQ55202.1"/>
    </source>
</evidence>
<dbReference type="HOGENOM" id="CLU_3143283_0_0_1"/>
<organism evidence="1 2">
    <name type="scientific">Jaapia argillacea MUCL 33604</name>
    <dbReference type="NCBI Taxonomy" id="933084"/>
    <lineage>
        <taxon>Eukaryota</taxon>
        <taxon>Fungi</taxon>
        <taxon>Dikarya</taxon>
        <taxon>Basidiomycota</taxon>
        <taxon>Agaricomycotina</taxon>
        <taxon>Agaricomycetes</taxon>
        <taxon>Agaricomycetidae</taxon>
        <taxon>Jaapiales</taxon>
        <taxon>Jaapiaceae</taxon>
        <taxon>Jaapia</taxon>
    </lineage>
</organism>
<name>A0A067PV94_9AGAM</name>